<keyword evidence="1" id="KW-1133">Transmembrane helix</keyword>
<evidence type="ECO:0000313" key="2">
    <source>
        <dbReference type="EMBL" id="AZS50744.1"/>
    </source>
</evidence>
<organism evidence="2 3">
    <name type="scientific">Entomomonas moraniae</name>
    <dbReference type="NCBI Taxonomy" id="2213226"/>
    <lineage>
        <taxon>Bacteria</taxon>
        <taxon>Pseudomonadati</taxon>
        <taxon>Pseudomonadota</taxon>
        <taxon>Gammaproteobacteria</taxon>
        <taxon>Pseudomonadales</taxon>
        <taxon>Pseudomonadaceae</taxon>
        <taxon>Entomomonas</taxon>
    </lineage>
</organism>
<gene>
    <name evidence="2" type="ORF">DM558_08100</name>
</gene>
<protein>
    <submittedName>
        <fullName evidence="2">Uncharacterized protein</fullName>
    </submittedName>
</protein>
<reference evidence="3" key="1">
    <citation type="submission" date="2018-06" db="EMBL/GenBank/DDBJ databases">
        <title>Complete genome of Pseudomonas insecticola strain QZS01.</title>
        <authorList>
            <person name="Wang J."/>
            <person name="Su Q."/>
        </authorList>
    </citation>
    <scope>NUCLEOTIDE SEQUENCE [LARGE SCALE GENOMIC DNA]</scope>
    <source>
        <strain evidence="3">QZS01</strain>
    </source>
</reference>
<dbReference type="EMBL" id="CP029822">
    <property type="protein sequence ID" value="AZS50744.1"/>
    <property type="molecule type" value="Genomic_DNA"/>
</dbReference>
<evidence type="ECO:0000313" key="3">
    <source>
        <dbReference type="Proteomes" id="UP000273143"/>
    </source>
</evidence>
<proteinExistence type="predicted"/>
<dbReference type="KEGG" id="emo:DM558_08100"/>
<keyword evidence="1" id="KW-0812">Transmembrane</keyword>
<evidence type="ECO:0000256" key="1">
    <source>
        <dbReference type="SAM" id="Phobius"/>
    </source>
</evidence>
<keyword evidence="1" id="KW-0472">Membrane</keyword>
<sequence>MSVNPSYLKLLVPIIYVGLFIFILCNIVIAIIEKRAIKIAVNLVILLFLIGMLIYVMRFSADLLKCC</sequence>
<keyword evidence="3" id="KW-1185">Reference proteome</keyword>
<feature type="transmembrane region" description="Helical" evidence="1">
    <location>
        <begin position="12"/>
        <end position="32"/>
    </location>
</feature>
<dbReference type="Proteomes" id="UP000273143">
    <property type="component" value="Chromosome"/>
</dbReference>
<dbReference type="AlphaFoldDB" id="A0A3S9XE65"/>
<feature type="transmembrane region" description="Helical" evidence="1">
    <location>
        <begin position="39"/>
        <end position="57"/>
    </location>
</feature>
<name>A0A3S9XE65_9GAMM</name>
<accession>A0A3S9XE65</accession>